<reference evidence="2" key="1">
    <citation type="submission" date="2025-08" db="UniProtKB">
        <authorList>
            <consortium name="RefSeq"/>
        </authorList>
    </citation>
    <scope>IDENTIFICATION</scope>
    <source>
        <tissue evidence="2">Muscle</tissue>
    </source>
</reference>
<gene>
    <name evidence="2" type="primary">PEX14</name>
</gene>
<sequence length="188" mass="20171">MDIGKRYSPAIMSSYPPGLTDEEIALAFQQSGTAADEPASLGPATQVVPVQPPHVISQPYSPAASRWRDYSALAIIMAGIAFGFHQLYKVSCPSLHLLGAALSLGQQWACLQRPSALMILLAEGRPGQVLVPFPPGWVHLAGSDPPHLLDSVSPLQVPAAQGDEARRSVSHIRYLEQCLALTEQARPF</sequence>
<accession>A0A9W2WLA3</accession>
<dbReference type="GeneID" id="114485947"/>
<organism evidence="1 2">
    <name type="scientific">Physeter macrocephalus</name>
    <name type="common">Sperm whale</name>
    <name type="synonym">Physeter catodon</name>
    <dbReference type="NCBI Taxonomy" id="9755"/>
    <lineage>
        <taxon>Eukaryota</taxon>
        <taxon>Metazoa</taxon>
        <taxon>Chordata</taxon>
        <taxon>Craniata</taxon>
        <taxon>Vertebrata</taxon>
        <taxon>Euteleostomi</taxon>
        <taxon>Mammalia</taxon>
        <taxon>Eutheria</taxon>
        <taxon>Laurasiatheria</taxon>
        <taxon>Artiodactyla</taxon>
        <taxon>Whippomorpha</taxon>
        <taxon>Cetacea</taxon>
        <taxon>Odontoceti</taxon>
        <taxon>Physeteridae</taxon>
        <taxon>Physeter</taxon>
    </lineage>
</organism>
<dbReference type="KEGG" id="pcad:114485947"/>
<protein>
    <submittedName>
        <fullName evidence="2">Peroxisomal membrane protein PEX14</fullName>
    </submittedName>
</protein>
<evidence type="ECO:0000313" key="1">
    <source>
        <dbReference type="Proteomes" id="UP000248484"/>
    </source>
</evidence>
<dbReference type="Proteomes" id="UP000248484">
    <property type="component" value="Chromosome 3"/>
</dbReference>
<keyword evidence="1" id="KW-1185">Reference proteome</keyword>
<dbReference type="RefSeq" id="XP_054939755.1">
    <property type="nucleotide sequence ID" value="XM_055083780.1"/>
</dbReference>
<dbReference type="AlphaFoldDB" id="A0A9W2WLA3"/>
<proteinExistence type="predicted"/>
<name>A0A9W2WLA3_PHYMC</name>
<dbReference type="OrthoDB" id="441517at2759"/>
<dbReference type="CTD" id="5195"/>
<evidence type="ECO:0000313" key="2">
    <source>
        <dbReference type="RefSeq" id="XP_054939755.1"/>
    </source>
</evidence>